<dbReference type="InterPro" id="IPR028871">
    <property type="entry name" value="BlueCu_1_BS"/>
</dbReference>
<protein>
    <recommendedName>
        <fullName evidence="10">Blue (type 1) copper domain-containing protein</fullName>
    </recommendedName>
</protein>
<reference evidence="12" key="1">
    <citation type="journal article" date="2019" name="Int. J. Syst. Evol. Microbiol.">
        <title>The Global Catalogue of Microorganisms (GCM) 10K type strain sequencing project: providing services to taxonomists for standard genome sequencing and annotation.</title>
        <authorList>
            <consortium name="The Broad Institute Genomics Platform"/>
            <consortium name="The Broad Institute Genome Sequencing Center for Infectious Disease"/>
            <person name="Wu L."/>
            <person name="Ma J."/>
        </authorList>
    </citation>
    <scope>NUCLEOTIDE SEQUENCE [LARGE SCALE GENOMIC DNA]</scope>
    <source>
        <strain evidence="12">JCM 6886</strain>
    </source>
</reference>
<dbReference type="RefSeq" id="WP_286305985.1">
    <property type="nucleotide sequence ID" value="NZ_AP027741.1"/>
</dbReference>
<evidence type="ECO:0000313" key="11">
    <source>
        <dbReference type="EMBL" id="GAA0232039.1"/>
    </source>
</evidence>
<comment type="caution">
    <text evidence="11">The sequence shown here is derived from an EMBL/GenBank/DDBJ whole genome shotgun (WGS) entry which is preliminary data.</text>
</comment>
<evidence type="ECO:0000256" key="6">
    <source>
        <dbReference type="ARBA" id="ARBA00022982"/>
    </source>
</evidence>
<evidence type="ECO:0000256" key="2">
    <source>
        <dbReference type="ARBA" id="ARBA00004418"/>
    </source>
</evidence>
<accession>A0ABP3DGE9</accession>
<keyword evidence="3" id="KW-0813">Transport</keyword>
<dbReference type="PRINTS" id="PR00155">
    <property type="entry name" value="AMICYANIN"/>
</dbReference>
<keyword evidence="4" id="KW-0479">Metal-binding</keyword>
<evidence type="ECO:0000256" key="9">
    <source>
        <dbReference type="SAM" id="SignalP"/>
    </source>
</evidence>
<dbReference type="Pfam" id="PF00127">
    <property type="entry name" value="Copper-bind"/>
    <property type="match status" value="1"/>
</dbReference>
<evidence type="ECO:0000256" key="3">
    <source>
        <dbReference type="ARBA" id="ARBA00022448"/>
    </source>
</evidence>
<evidence type="ECO:0000256" key="4">
    <source>
        <dbReference type="ARBA" id="ARBA00022723"/>
    </source>
</evidence>
<dbReference type="PROSITE" id="PS00196">
    <property type="entry name" value="COPPER_BLUE"/>
    <property type="match status" value="1"/>
</dbReference>
<dbReference type="SUPFAM" id="SSF49503">
    <property type="entry name" value="Cupredoxins"/>
    <property type="match status" value="1"/>
</dbReference>
<dbReference type="InterPro" id="IPR000923">
    <property type="entry name" value="BlueCu_1"/>
</dbReference>
<evidence type="ECO:0000259" key="10">
    <source>
        <dbReference type="Pfam" id="PF00127"/>
    </source>
</evidence>
<evidence type="ECO:0000256" key="7">
    <source>
        <dbReference type="ARBA" id="ARBA00023008"/>
    </source>
</evidence>
<dbReference type="InterPro" id="IPR008972">
    <property type="entry name" value="Cupredoxin"/>
</dbReference>
<evidence type="ECO:0000256" key="5">
    <source>
        <dbReference type="ARBA" id="ARBA00022764"/>
    </source>
</evidence>
<gene>
    <name evidence="11" type="ORF">GCM10008964_24040</name>
</gene>
<sequence length="278" mass="29553">MKKKSILIAIVIALLAIFVVAAVSTVFVNDSKERYANVPSSNKEDKVGDAVAPASVESEMTQPIEQNEVGGVNETVTEHMEDTKEAVPETVVDEAAIAEPDTSEANDAAEDVKAAVEEVKSTIAEPDNNEATDAVEEVKAAVEETQAKAAPEEQEQASAEAKTHIVTAVGLKYDPLVIQIQPGDKVAWENMPTHDTQSLEGLIPEGAEAWHSQMGENYQRTFTVEGIYVYKCTPHFGAGMGGAIIVGNPVNLEQIKAADAKGAAGRLVRKAIAAAEKM</sequence>
<dbReference type="Gene3D" id="2.60.40.420">
    <property type="entry name" value="Cupredoxins - blue copper proteins"/>
    <property type="match status" value="1"/>
</dbReference>
<dbReference type="InterPro" id="IPR002386">
    <property type="entry name" value="Amicyanin/Pseudoazurin"/>
</dbReference>
<keyword evidence="9" id="KW-0732">Signal</keyword>
<dbReference type="Proteomes" id="UP001501476">
    <property type="component" value="Unassembled WGS sequence"/>
</dbReference>
<feature type="region of interest" description="Disordered" evidence="8">
    <location>
        <begin position="37"/>
        <end position="70"/>
    </location>
</feature>
<comment type="cofactor">
    <cofactor evidence="1">
        <name>Cu cation</name>
        <dbReference type="ChEBI" id="CHEBI:23378"/>
    </cofactor>
</comment>
<feature type="domain" description="Blue (type 1) copper" evidence="10">
    <location>
        <begin position="167"/>
        <end position="246"/>
    </location>
</feature>
<evidence type="ECO:0000313" key="12">
    <source>
        <dbReference type="Proteomes" id="UP001501476"/>
    </source>
</evidence>
<comment type="subcellular location">
    <subcellularLocation>
        <location evidence="2">Periplasm</location>
    </subcellularLocation>
</comment>
<evidence type="ECO:0000256" key="8">
    <source>
        <dbReference type="SAM" id="MobiDB-lite"/>
    </source>
</evidence>
<organism evidence="11 12">
    <name type="scientific">Methylophaga marina</name>
    <dbReference type="NCBI Taxonomy" id="45495"/>
    <lineage>
        <taxon>Bacteria</taxon>
        <taxon>Pseudomonadati</taxon>
        <taxon>Pseudomonadota</taxon>
        <taxon>Gammaproteobacteria</taxon>
        <taxon>Thiotrichales</taxon>
        <taxon>Piscirickettsiaceae</taxon>
        <taxon>Methylophaga</taxon>
    </lineage>
</organism>
<feature type="chain" id="PRO_5046847087" description="Blue (type 1) copper domain-containing protein" evidence="9">
    <location>
        <begin position="22"/>
        <end position="278"/>
    </location>
</feature>
<evidence type="ECO:0000256" key="1">
    <source>
        <dbReference type="ARBA" id="ARBA00001935"/>
    </source>
</evidence>
<dbReference type="EMBL" id="BAAADG010000018">
    <property type="protein sequence ID" value="GAA0232039.1"/>
    <property type="molecule type" value="Genomic_DNA"/>
</dbReference>
<feature type="signal peptide" evidence="9">
    <location>
        <begin position="1"/>
        <end position="21"/>
    </location>
</feature>
<keyword evidence="6" id="KW-0249">Electron transport</keyword>
<keyword evidence="5" id="KW-0574">Periplasm</keyword>
<keyword evidence="7" id="KW-0186">Copper</keyword>
<keyword evidence="12" id="KW-1185">Reference proteome</keyword>
<name>A0ABP3DGE9_9GAMM</name>
<proteinExistence type="predicted"/>